<evidence type="ECO:0000313" key="1">
    <source>
        <dbReference type="EMBL" id="GBN27617.1"/>
    </source>
</evidence>
<sequence length="109" mass="12111">MDAVSVTMVTDRVVASFRVKGEFRNTGCDILRLTTVLPPPQNTGHGAQPHGILLCLTWLLDEASKLSRPSKRKGGNGNLLDFGELYTQKELDIEIKIKFSVVLRFCHSL</sequence>
<dbReference type="EMBL" id="BGPR01007535">
    <property type="protein sequence ID" value="GBN27617.1"/>
    <property type="molecule type" value="Genomic_DNA"/>
</dbReference>
<comment type="caution">
    <text evidence="1">The sequence shown here is derived from an EMBL/GenBank/DDBJ whole genome shotgun (WGS) entry which is preliminary data.</text>
</comment>
<proteinExistence type="predicted"/>
<gene>
    <name evidence="1" type="ORF">AVEN_20349_1</name>
</gene>
<evidence type="ECO:0000313" key="2">
    <source>
        <dbReference type="Proteomes" id="UP000499080"/>
    </source>
</evidence>
<dbReference type="AlphaFoldDB" id="A0A4Y2MP59"/>
<name>A0A4Y2MP59_ARAVE</name>
<reference evidence="1 2" key="1">
    <citation type="journal article" date="2019" name="Sci. Rep.">
        <title>Orb-weaving spider Araneus ventricosus genome elucidates the spidroin gene catalogue.</title>
        <authorList>
            <person name="Kono N."/>
            <person name="Nakamura H."/>
            <person name="Ohtoshi R."/>
            <person name="Moran D.A.P."/>
            <person name="Shinohara A."/>
            <person name="Yoshida Y."/>
            <person name="Fujiwara M."/>
            <person name="Mori M."/>
            <person name="Tomita M."/>
            <person name="Arakawa K."/>
        </authorList>
    </citation>
    <scope>NUCLEOTIDE SEQUENCE [LARGE SCALE GENOMIC DNA]</scope>
</reference>
<accession>A0A4Y2MP59</accession>
<organism evidence="1 2">
    <name type="scientific">Araneus ventricosus</name>
    <name type="common">Orbweaver spider</name>
    <name type="synonym">Epeira ventricosa</name>
    <dbReference type="NCBI Taxonomy" id="182803"/>
    <lineage>
        <taxon>Eukaryota</taxon>
        <taxon>Metazoa</taxon>
        <taxon>Ecdysozoa</taxon>
        <taxon>Arthropoda</taxon>
        <taxon>Chelicerata</taxon>
        <taxon>Arachnida</taxon>
        <taxon>Araneae</taxon>
        <taxon>Araneomorphae</taxon>
        <taxon>Entelegynae</taxon>
        <taxon>Araneoidea</taxon>
        <taxon>Araneidae</taxon>
        <taxon>Araneus</taxon>
    </lineage>
</organism>
<keyword evidence="2" id="KW-1185">Reference proteome</keyword>
<dbReference type="Proteomes" id="UP000499080">
    <property type="component" value="Unassembled WGS sequence"/>
</dbReference>
<protein>
    <submittedName>
        <fullName evidence="1">Uncharacterized protein</fullName>
    </submittedName>
</protein>